<dbReference type="Proteomes" id="UP000004568">
    <property type="component" value="Unassembled WGS sequence"/>
</dbReference>
<dbReference type="AlphaFoldDB" id="F9HKU8"/>
<protein>
    <submittedName>
        <fullName evidence="1">Uncharacterized protein</fullName>
    </submittedName>
</protein>
<sequence>MVELRNDLFAQAIIQRIFDNPDEKPNIKKLITKMNEG</sequence>
<dbReference type="PATRIC" id="fig|1008453.3.peg.128"/>
<evidence type="ECO:0000313" key="2">
    <source>
        <dbReference type="Proteomes" id="UP000004568"/>
    </source>
</evidence>
<organism evidence="1 2">
    <name type="scientific">Streptococcus mitis SK1080</name>
    <dbReference type="NCBI Taxonomy" id="1008453"/>
    <lineage>
        <taxon>Bacteria</taxon>
        <taxon>Bacillati</taxon>
        <taxon>Bacillota</taxon>
        <taxon>Bacilli</taxon>
        <taxon>Lactobacillales</taxon>
        <taxon>Streptococcaceae</taxon>
        <taxon>Streptococcus</taxon>
        <taxon>Streptococcus mitis group</taxon>
    </lineage>
</organism>
<evidence type="ECO:0000313" key="1">
    <source>
        <dbReference type="EMBL" id="EGP70192.1"/>
    </source>
</evidence>
<gene>
    <name evidence="1" type="ORF">HMPREF9957_1404</name>
</gene>
<accession>F9HKU8</accession>
<comment type="caution">
    <text evidence="1">The sequence shown here is derived from an EMBL/GenBank/DDBJ whole genome shotgun (WGS) entry which is preliminary data.</text>
</comment>
<reference evidence="1 2" key="1">
    <citation type="submission" date="2011-05" db="EMBL/GenBank/DDBJ databases">
        <authorList>
            <person name="Durkin A.S."/>
            <person name="Radune D."/>
            <person name="Hostetler J."/>
            <person name="Torralba M."/>
            <person name="Gillis M."/>
            <person name="Methe B."/>
            <person name="Sutton G."/>
            <person name="Nelson K.E."/>
        </authorList>
    </citation>
    <scope>NUCLEOTIDE SEQUENCE [LARGE SCALE GENOMIC DNA]</scope>
    <source>
        <strain evidence="1 2">SK1080</strain>
    </source>
</reference>
<dbReference type="EMBL" id="AFQV01000006">
    <property type="protein sequence ID" value="EGP70192.1"/>
    <property type="molecule type" value="Genomic_DNA"/>
</dbReference>
<name>F9HKU8_STRMT</name>
<proteinExistence type="predicted"/>